<sequence length="136" mass="15164">MNPWSVASSAKIFSHSVGCLFVLFRVSFAVQKLLSLIKSHLFIFAFTVITLGGGSEKMLLSFMSESVWPVSSSESFMVSDLIFRSLIHCEFIFVSGVRKCSHFLLSHVAVQFSQHHLLKGLSLLHCIFLPPLSQIS</sequence>
<dbReference type="Ensembl" id="ENSSSCT00035011722.1">
    <property type="protein sequence ID" value="ENSSSCP00035003999.1"/>
    <property type="gene ID" value="ENSSSCG00035009356.1"/>
</dbReference>
<keyword evidence="1" id="KW-0472">Membrane</keyword>
<accession>A0A8D0YN80</accession>
<name>A0A8D0YN80_PIG</name>
<feature type="transmembrane region" description="Helical" evidence="1">
    <location>
        <begin position="12"/>
        <end position="30"/>
    </location>
</feature>
<proteinExistence type="predicted"/>
<evidence type="ECO:0000313" key="3">
    <source>
        <dbReference type="Proteomes" id="UP000694720"/>
    </source>
</evidence>
<dbReference type="AlphaFoldDB" id="A0A8D0YN80"/>
<evidence type="ECO:0000256" key="1">
    <source>
        <dbReference type="SAM" id="Phobius"/>
    </source>
</evidence>
<dbReference type="Proteomes" id="UP000694720">
    <property type="component" value="Unplaced"/>
</dbReference>
<keyword evidence="1" id="KW-0812">Transmembrane</keyword>
<reference evidence="2" key="1">
    <citation type="submission" date="2025-08" db="UniProtKB">
        <authorList>
            <consortium name="Ensembl"/>
        </authorList>
    </citation>
    <scope>IDENTIFICATION</scope>
</reference>
<feature type="transmembrane region" description="Helical" evidence="1">
    <location>
        <begin position="36"/>
        <end position="54"/>
    </location>
</feature>
<keyword evidence="1" id="KW-1133">Transmembrane helix</keyword>
<organism evidence="2 3">
    <name type="scientific">Sus scrofa</name>
    <name type="common">Pig</name>
    <dbReference type="NCBI Taxonomy" id="9823"/>
    <lineage>
        <taxon>Eukaryota</taxon>
        <taxon>Metazoa</taxon>
        <taxon>Chordata</taxon>
        <taxon>Craniata</taxon>
        <taxon>Vertebrata</taxon>
        <taxon>Euteleostomi</taxon>
        <taxon>Mammalia</taxon>
        <taxon>Eutheria</taxon>
        <taxon>Laurasiatheria</taxon>
        <taxon>Artiodactyla</taxon>
        <taxon>Suina</taxon>
        <taxon>Suidae</taxon>
        <taxon>Sus</taxon>
    </lineage>
</organism>
<evidence type="ECO:0000313" key="2">
    <source>
        <dbReference type="Ensembl" id="ENSSSCP00035003999.1"/>
    </source>
</evidence>
<protein>
    <submittedName>
        <fullName evidence="2">Uncharacterized protein</fullName>
    </submittedName>
</protein>